<dbReference type="Proteomes" id="UP000184233">
    <property type="component" value="Unassembled WGS sequence"/>
</dbReference>
<sequence length="336" mass="36322">MTVLVVQTAFLGDVLLSLPLLSALGHAFPGVRRVLVTTPQAAAVVDGLPHAEDVVVFDKRGRHRGAAARRALSAELRDMKPDWVLVPHKSFRTAMLVKPVGAPRLVTFDDASARRYATDRIVYPWPLHDADRQLALLRPMLPDDVWTKERVGSLDICTEEDRQFVRSVLDAEGIGQDYVVVAPGTVWPTKQWPLEHVRMFVGDLRRSGRQVVIVGDASLAGSIGTGDGVVDLCGRTTLRQAAAAIRGARAVVANDSAPIHIASLQGVPVLALFGPTVPEFGFAPYGKRAQVVQRADLACRPCSPHGSRQCPIGTHECLAGIRPDTVGRALDELLTK</sequence>
<dbReference type="EMBL" id="MKVH01000021">
    <property type="protein sequence ID" value="OJX57784.1"/>
    <property type="molecule type" value="Genomic_DNA"/>
</dbReference>
<evidence type="ECO:0000256" key="2">
    <source>
        <dbReference type="ARBA" id="ARBA00022679"/>
    </source>
</evidence>
<reference evidence="3 4" key="1">
    <citation type="submission" date="2016-09" db="EMBL/GenBank/DDBJ databases">
        <title>Genome-resolved meta-omics ties microbial dynamics to process performance in biotechnology for thiocyanate degradation.</title>
        <authorList>
            <person name="Kantor R.S."/>
            <person name="Huddy R.J."/>
            <person name="Iyer R."/>
            <person name="Thomas B.C."/>
            <person name="Brown C.T."/>
            <person name="Anantharaman K."/>
            <person name="Tringe S."/>
            <person name="Hettich R.L."/>
            <person name="Harrison S.T."/>
            <person name="Banfield J.F."/>
        </authorList>
    </citation>
    <scope>NUCLEOTIDE SEQUENCE [LARGE SCALE GENOMIC DNA]</scope>
    <source>
        <strain evidence="3">59-99</strain>
    </source>
</reference>
<dbReference type="GO" id="GO:0009244">
    <property type="term" value="P:lipopolysaccharide core region biosynthetic process"/>
    <property type="evidence" value="ECO:0007669"/>
    <property type="project" value="TreeGrafter"/>
</dbReference>
<accession>A0A1M3KZ48</accession>
<dbReference type="PANTHER" id="PTHR30160">
    <property type="entry name" value="TETRAACYLDISACCHARIDE 4'-KINASE-RELATED"/>
    <property type="match status" value="1"/>
</dbReference>
<dbReference type="CDD" id="cd03789">
    <property type="entry name" value="GT9_LPS_heptosyltransferase"/>
    <property type="match status" value="1"/>
</dbReference>
<dbReference type="InterPro" id="IPR051199">
    <property type="entry name" value="LPS_LOS_Heptosyltrfase"/>
</dbReference>
<dbReference type="STRING" id="1895771.BGO89_07380"/>
<gene>
    <name evidence="3" type="ORF">BGO89_07380</name>
</gene>
<evidence type="ECO:0008006" key="5">
    <source>
        <dbReference type="Google" id="ProtNLM"/>
    </source>
</evidence>
<dbReference type="PANTHER" id="PTHR30160:SF1">
    <property type="entry name" value="LIPOPOLYSACCHARIDE 1,2-N-ACETYLGLUCOSAMINETRANSFERASE-RELATED"/>
    <property type="match status" value="1"/>
</dbReference>
<evidence type="ECO:0000313" key="3">
    <source>
        <dbReference type="EMBL" id="OJX57784.1"/>
    </source>
</evidence>
<dbReference type="Pfam" id="PF01075">
    <property type="entry name" value="Glyco_transf_9"/>
    <property type="match status" value="1"/>
</dbReference>
<dbReference type="Gene3D" id="3.40.50.2000">
    <property type="entry name" value="Glycogen Phosphorylase B"/>
    <property type="match status" value="2"/>
</dbReference>
<dbReference type="GO" id="GO:0005829">
    <property type="term" value="C:cytosol"/>
    <property type="evidence" value="ECO:0007669"/>
    <property type="project" value="TreeGrafter"/>
</dbReference>
<comment type="caution">
    <text evidence="3">The sequence shown here is derived from an EMBL/GenBank/DDBJ whole genome shotgun (WGS) entry which is preliminary data.</text>
</comment>
<evidence type="ECO:0000313" key="4">
    <source>
        <dbReference type="Proteomes" id="UP000184233"/>
    </source>
</evidence>
<dbReference type="SUPFAM" id="SSF53756">
    <property type="entry name" value="UDP-Glycosyltransferase/glycogen phosphorylase"/>
    <property type="match status" value="1"/>
</dbReference>
<organism evidence="3 4">
    <name type="scientific">Candidatus Kapaibacterium thiocyanatum</name>
    <dbReference type="NCBI Taxonomy" id="1895771"/>
    <lineage>
        <taxon>Bacteria</taxon>
        <taxon>Pseudomonadati</taxon>
        <taxon>Candidatus Kapaibacteriota</taxon>
        <taxon>Candidatus Kapaibacteriia</taxon>
        <taxon>Candidatus Kapaibacteriales</taxon>
        <taxon>Candidatus Kapaibacteriaceae</taxon>
        <taxon>Candidatus Kapaibacterium</taxon>
    </lineage>
</organism>
<keyword evidence="2" id="KW-0808">Transferase</keyword>
<dbReference type="AlphaFoldDB" id="A0A1M3KZ48"/>
<name>A0A1M3KZ48_9BACT</name>
<keyword evidence="1" id="KW-0328">Glycosyltransferase</keyword>
<protein>
    <recommendedName>
        <fullName evidence="5">Lipopolysaccharide heptosyltransferase II</fullName>
    </recommendedName>
</protein>
<dbReference type="InterPro" id="IPR002201">
    <property type="entry name" value="Glyco_trans_9"/>
</dbReference>
<evidence type="ECO:0000256" key="1">
    <source>
        <dbReference type="ARBA" id="ARBA00022676"/>
    </source>
</evidence>
<proteinExistence type="predicted"/>
<dbReference type="GO" id="GO:0008713">
    <property type="term" value="F:ADP-heptose-lipopolysaccharide heptosyltransferase activity"/>
    <property type="evidence" value="ECO:0007669"/>
    <property type="project" value="TreeGrafter"/>
</dbReference>